<name>A0A3D9QW68_9BACL</name>
<dbReference type="InterPro" id="IPR037883">
    <property type="entry name" value="Knr4/Smi1-like_sf"/>
</dbReference>
<comment type="caution">
    <text evidence="2">The sequence shown here is derived from an EMBL/GenBank/DDBJ whole genome shotgun (WGS) entry which is preliminary data.</text>
</comment>
<proteinExistence type="predicted"/>
<sequence>MIKIENSIPTDKETITQFQNKVRLKLPNDYIAFLERYNGGYPEPCIIHMKVTSRREVESSCIRSFFGFGLENGDELAENYGFYRKFIPKESIPICCDSDGNVILMSLSIENYCEIYLWNHERAPEHRAELHELQYITDSFTDFLNRIVPYDPDTADMNENDLISIWIHPDFDKIINGDI</sequence>
<evidence type="ECO:0000313" key="2">
    <source>
        <dbReference type="EMBL" id="REE67955.1"/>
    </source>
</evidence>
<dbReference type="Gene3D" id="3.40.1580.10">
    <property type="entry name" value="SMI1/KNR4-like"/>
    <property type="match status" value="1"/>
</dbReference>
<gene>
    <name evidence="2" type="ORF">A8990_1404</name>
</gene>
<keyword evidence="3" id="KW-1185">Reference proteome</keyword>
<dbReference type="Proteomes" id="UP000256304">
    <property type="component" value="Unassembled WGS sequence"/>
</dbReference>
<dbReference type="Pfam" id="PF09346">
    <property type="entry name" value="SMI1_KNR4"/>
    <property type="match status" value="1"/>
</dbReference>
<reference evidence="2 3" key="1">
    <citation type="submission" date="2018-08" db="EMBL/GenBank/DDBJ databases">
        <title>Genomic Encyclopedia of Type Strains, Phase III (KMG-III): the genomes of soil and plant-associated and newly described type strains.</title>
        <authorList>
            <person name="Whitman W."/>
        </authorList>
    </citation>
    <scope>NUCLEOTIDE SEQUENCE [LARGE SCALE GENOMIC DNA]</scope>
    <source>
        <strain evidence="2 3">CGMCC 1.10966</strain>
    </source>
</reference>
<feature type="domain" description="Knr4/Smi1-like" evidence="1">
    <location>
        <begin position="9"/>
        <end position="146"/>
    </location>
</feature>
<evidence type="ECO:0000259" key="1">
    <source>
        <dbReference type="SMART" id="SM00860"/>
    </source>
</evidence>
<organism evidence="2 3">
    <name type="scientific">Paenibacillus taihuensis</name>
    <dbReference type="NCBI Taxonomy" id="1156355"/>
    <lineage>
        <taxon>Bacteria</taxon>
        <taxon>Bacillati</taxon>
        <taxon>Bacillota</taxon>
        <taxon>Bacilli</taxon>
        <taxon>Bacillales</taxon>
        <taxon>Paenibacillaceae</taxon>
        <taxon>Paenibacillus</taxon>
    </lineage>
</organism>
<dbReference type="OrthoDB" id="8657476at2"/>
<evidence type="ECO:0000313" key="3">
    <source>
        <dbReference type="Proteomes" id="UP000256304"/>
    </source>
</evidence>
<dbReference type="InterPro" id="IPR018958">
    <property type="entry name" value="Knr4/Smi1-like_dom"/>
</dbReference>
<dbReference type="EMBL" id="QTTN01000040">
    <property type="protein sequence ID" value="REE67955.1"/>
    <property type="molecule type" value="Genomic_DNA"/>
</dbReference>
<accession>A0A3D9QW68</accession>
<dbReference type="RefSeq" id="WP_116191744.1">
    <property type="nucleotide sequence ID" value="NZ_QTTN01000040.1"/>
</dbReference>
<dbReference type="SUPFAM" id="SSF160631">
    <property type="entry name" value="SMI1/KNR4-like"/>
    <property type="match status" value="1"/>
</dbReference>
<protein>
    <submittedName>
        <fullName evidence="2">SMI1/KNR4 family protein SUKH-1</fullName>
    </submittedName>
</protein>
<dbReference type="AlphaFoldDB" id="A0A3D9QW68"/>
<dbReference type="SMART" id="SM00860">
    <property type="entry name" value="SMI1_KNR4"/>
    <property type="match status" value="1"/>
</dbReference>